<organism evidence="9 10">
    <name type="scientific">Paenibacillus apis</name>
    <dbReference type="NCBI Taxonomy" id="1792174"/>
    <lineage>
        <taxon>Bacteria</taxon>
        <taxon>Bacillati</taxon>
        <taxon>Bacillota</taxon>
        <taxon>Bacilli</taxon>
        <taxon>Bacillales</taxon>
        <taxon>Paenibacillaceae</taxon>
        <taxon>Paenibacillus</taxon>
    </lineage>
</organism>
<evidence type="ECO:0000259" key="8">
    <source>
        <dbReference type="PROSITE" id="PS50928"/>
    </source>
</evidence>
<feature type="transmembrane region" description="Helical" evidence="7">
    <location>
        <begin position="93"/>
        <end position="113"/>
    </location>
</feature>
<comment type="subcellular location">
    <subcellularLocation>
        <location evidence="1 7">Cell membrane</location>
        <topology evidence="1 7">Multi-pass membrane protein</topology>
    </subcellularLocation>
</comment>
<name>A0A920CHY8_9BACL</name>
<dbReference type="GO" id="GO:0055085">
    <property type="term" value="P:transmembrane transport"/>
    <property type="evidence" value="ECO:0007669"/>
    <property type="project" value="InterPro"/>
</dbReference>
<evidence type="ECO:0000313" key="9">
    <source>
        <dbReference type="EMBL" id="GIO40991.1"/>
    </source>
</evidence>
<dbReference type="Gene3D" id="1.10.3720.10">
    <property type="entry name" value="MetI-like"/>
    <property type="match status" value="1"/>
</dbReference>
<evidence type="ECO:0000256" key="5">
    <source>
        <dbReference type="ARBA" id="ARBA00022989"/>
    </source>
</evidence>
<feature type="transmembrane region" description="Helical" evidence="7">
    <location>
        <begin position="246"/>
        <end position="265"/>
    </location>
</feature>
<reference evidence="9" key="1">
    <citation type="submission" date="2021-03" db="EMBL/GenBank/DDBJ databases">
        <title>Antimicrobial resistance genes in bacteria isolated from Japanese honey, and their potential for conferring macrolide and lincosamide resistance in the American foulbrood pathogen Paenibacillus larvae.</title>
        <authorList>
            <person name="Okamoto M."/>
            <person name="Kumagai M."/>
            <person name="Kanamori H."/>
            <person name="Takamatsu D."/>
        </authorList>
    </citation>
    <scope>NUCLEOTIDE SEQUENCE</scope>
    <source>
        <strain evidence="9">J41TS4</strain>
    </source>
</reference>
<keyword evidence="5 7" id="KW-1133">Transmembrane helix</keyword>
<evidence type="ECO:0000313" key="10">
    <source>
        <dbReference type="Proteomes" id="UP000678895"/>
    </source>
</evidence>
<comment type="caution">
    <text evidence="9">The sequence shown here is derived from an EMBL/GenBank/DDBJ whole genome shotgun (WGS) entry which is preliminary data.</text>
</comment>
<dbReference type="PROSITE" id="PS50928">
    <property type="entry name" value="ABC_TM1"/>
    <property type="match status" value="1"/>
</dbReference>
<feature type="transmembrane region" description="Helical" evidence="7">
    <location>
        <begin position="139"/>
        <end position="164"/>
    </location>
</feature>
<sequence>MALCFLAPSAVGFFTFYVIPFGQSLLYSFRSGLDHGKLTLANYETLLQSASFAKAAANTLRFTAIGVPLLIILSLALALFLNSRVFFRKWLRTAYVMPLVVPVASVVLVWQIFFDWNGALNVLLERTGISRIDWMKSDWAMAAIVLIYIWKNIGYNVVLFLAALQNIPDQYYEIANLEGAGIFRKFGITLIYLLPGMFLVSLMSILNSFKVFRETYLVAGDYPHDSIYMLQHYINNMFLSLEIEKLSAAATLLALCILLVVFILYRVERSFHSFME</sequence>
<keyword evidence="6 7" id="KW-0472">Membrane</keyword>
<proteinExistence type="inferred from homology"/>
<gene>
    <name evidence="9" type="ORF">J41TS4_07490</name>
</gene>
<keyword evidence="2 7" id="KW-0813">Transport</keyword>
<dbReference type="InterPro" id="IPR051393">
    <property type="entry name" value="ABC_transporter_permease"/>
</dbReference>
<keyword evidence="10" id="KW-1185">Reference proteome</keyword>
<comment type="similarity">
    <text evidence="7">Belongs to the binding-protein-dependent transport system permease family.</text>
</comment>
<dbReference type="AlphaFoldDB" id="A0A920CHY8"/>
<evidence type="ECO:0000256" key="3">
    <source>
        <dbReference type="ARBA" id="ARBA00022475"/>
    </source>
</evidence>
<protein>
    <submittedName>
        <fullName evidence="9">Sugar ABC transporter permease</fullName>
    </submittedName>
</protein>
<keyword evidence="3" id="KW-1003">Cell membrane</keyword>
<evidence type="ECO:0000256" key="2">
    <source>
        <dbReference type="ARBA" id="ARBA00022448"/>
    </source>
</evidence>
<dbReference type="InterPro" id="IPR000515">
    <property type="entry name" value="MetI-like"/>
</dbReference>
<evidence type="ECO:0000256" key="1">
    <source>
        <dbReference type="ARBA" id="ARBA00004651"/>
    </source>
</evidence>
<evidence type="ECO:0000256" key="4">
    <source>
        <dbReference type="ARBA" id="ARBA00022692"/>
    </source>
</evidence>
<accession>A0A920CHY8</accession>
<dbReference type="PANTHER" id="PTHR30193:SF37">
    <property type="entry name" value="INNER MEMBRANE ABC TRANSPORTER PERMEASE PROTEIN YCJO"/>
    <property type="match status" value="1"/>
</dbReference>
<evidence type="ECO:0000256" key="7">
    <source>
        <dbReference type="RuleBase" id="RU363032"/>
    </source>
</evidence>
<dbReference type="Proteomes" id="UP000678895">
    <property type="component" value="Unassembled WGS sequence"/>
</dbReference>
<feature type="transmembrane region" description="Helical" evidence="7">
    <location>
        <begin position="62"/>
        <end position="81"/>
    </location>
</feature>
<dbReference type="GO" id="GO:0005886">
    <property type="term" value="C:plasma membrane"/>
    <property type="evidence" value="ECO:0007669"/>
    <property type="project" value="UniProtKB-SubCell"/>
</dbReference>
<dbReference type="EMBL" id="BORS01000002">
    <property type="protein sequence ID" value="GIO40991.1"/>
    <property type="molecule type" value="Genomic_DNA"/>
</dbReference>
<keyword evidence="4 7" id="KW-0812">Transmembrane</keyword>
<dbReference type="SUPFAM" id="SSF161098">
    <property type="entry name" value="MetI-like"/>
    <property type="match status" value="1"/>
</dbReference>
<dbReference type="Pfam" id="PF00528">
    <property type="entry name" value="BPD_transp_1"/>
    <property type="match status" value="1"/>
</dbReference>
<feature type="domain" description="ABC transmembrane type-1" evidence="8">
    <location>
        <begin position="56"/>
        <end position="265"/>
    </location>
</feature>
<dbReference type="PANTHER" id="PTHR30193">
    <property type="entry name" value="ABC TRANSPORTER PERMEASE PROTEIN"/>
    <property type="match status" value="1"/>
</dbReference>
<dbReference type="InterPro" id="IPR035906">
    <property type="entry name" value="MetI-like_sf"/>
</dbReference>
<feature type="transmembrane region" description="Helical" evidence="7">
    <location>
        <begin position="185"/>
        <end position="206"/>
    </location>
</feature>
<evidence type="ECO:0000256" key="6">
    <source>
        <dbReference type="ARBA" id="ARBA00023136"/>
    </source>
</evidence>